<dbReference type="Gene3D" id="2.130.10.10">
    <property type="entry name" value="YVTN repeat-like/Quinoprotein amine dehydrogenase"/>
    <property type="match status" value="1"/>
</dbReference>
<dbReference type="SUPFAM" id="SSF63825">
    <property type="entry name" value="YWTD domain"/>
    <property type="match status" value="1"/>
</dbReference>
<dbReference type="RefSeq" id="WP_089856769.1">
    <property type="nucleotide sequence ID" value="NZ_FNDW01000004.1"/>
</dbReference>
<name>A0A1G8HY53_9FLAO</name>
<reference evidence="3" key="1">
    <citation type="submission" date="2016-10" db="EMBL/GenBank/DDBJ databases">
        <authorList>
            <person name="Varghese N."/>
            <person name="Submissions S."/>
        </authorList>
    </citation>
    <scope>NUCLEOTIDE SEQUENCE [LARGE SCALE GENOMIC DNA]</scope>
    <source>
        <strain evidence="3">DSM 17071</strain>
    </source>
</reference>
<keyword evidence="3" id="KW-1185">Reference proteome</keyword>
<keyword evidence="1" id="KW-0732">Signal</keyword>
<feature type="chain" id="PRO_5011632303" description="DUF5050 domain-containing protein" evidence="1">
    <location>
        <begin position="23"/>
        <end position="358"/>
    </location>
</feature>
<dbReference type="OrthoDB" id="9773938at2"/>
<evidence type="ECO:0000313" key="3">
    <source>
        <dbReference type="Proteomes" id="UP000198869"/>
    </source>
</evidence>
<dbReference type="EMBL" id="FNDW01000004">
    <property type="protein sequence ID" value="SDI11563.1"/>
    <property type="molecule type" value="Genomic_DNA"/>
</dbReference>
<feature type="signal peptide" evidence="1">
    <location>
        <begin position="1"/>
        <end position="22"/>
    </location>
</feature>
<gene>
    <name evidence="2" type="ORF">SAMN05421846_104123</name>
</gene>
<proteinExistence type="predicted"/>
<protein>
    <recommendedName>
        <fullName evidence="4">DUF5050 domain-containing protein</fullName>
    </recommendedName>
</protein>
<evidence type="ECO:0000313" key="2">
    <source>
        <dbReference type="EMBL" id="SDI11563.1"/>
    </source>
</evidence>
<evidence type="ECO:0008006" key="4">
    <source>
        <dbReference type="Google" id="ProtNLM"/>
    </source>
</evidence>
<dbReference type="STRING" id="311334.SAMN05421846_104123"/>
<sequence>MKIRKILSLAFASALLFNVACSDDEFVMETPQVDYANGIIISNEGGFSTPTSDVSYVSNDLGILQNGIYAANNNNEILGSVLQTVGFKGDYAYLVMNSPNKIEIVNKHTFRKQATVTSNLDNPRYIAYSGNQYFVTNNNFSTVKKLNVYNTNDNSFVKSINFDRYAEKVVEAGGNIVVQTDGIYYDSAPPYAGHPTGNTITIVSPLTNTVSKTVDLPNTGAIIKDLVSYNGSAYVLTSNDTSSYIYKINPATGAYDTVTLTSIPQVQKLRIDSDKFYFVDNTKVYSMNISSTTAPTSALVTLTGVTNLYGFNVIDRRLFVADAKTFTSDSKVSVYNANNGSLLSTFNTGIATNGFYKN</sequence>
<dbReference type="InterPro" id="IPR015943">
    <property type="entry name" value="WD40/YVTN_repeat-like_dom_sf"/>
</dbReference>
<organism evidence="2 3">
    <name type="scientific">Chryseobacterium taeanense</name>
    <dbReference type="NCBI Taxonomy" id="311334"/>
    <lineage>
        <taxon>Bacteria</taxon>
        <taxon>Pseudomonadati</taxon>
        <taxon>Bacteroidota</taxon>
        <taxon>Flavobacteriia</taxon>
        <taxon>Flavobacteriales</taxon>
        <taxon>Weeksellaceae</taxon>
        <taxon>Chryseobacterium group</taxon>
        <taxon>Chryseobacterium</taxon>
    </lineage>
</organism>
<dbReference type="AlphaFoldDB" id="A0A1G8HY53"/>
<accession>A0A1G8HY53</accession>
<dbReference type="Proteomes" id="UP000198869">
    <property type="component" value="Unassembled WGS sequence"/>
</dbReference>
<evidence type="ECO:0000256" key="1">
    <source>
        <dbReference type="SAM" id="SignalP"/>
    </source>
</evidence>